<dbReference type="PANTHER" id="PTHR43399:SF4">
    <property type="entry name" value="CELL WALL-ASSOCIATED PROTEASE"/>
    <property type="match status" value="1"/>
</dbReference>
<evidence type="ECO:0000256" key="1">
    <source>
        <dbReference type="ARBA" id="ARBA00011073"/>
    </source>
</evidence>
<proteinExistence type="inferred from homology"/>
<feature type="domain" description="Peptidase S8/S53" evidence="2">
    <location>
        <begin position="57"/>
        <end position="298"/>
    </location>
</feature>
<dbReference type="EMBL" id="JAFMYU010000002">
    <property type="protein sequence ID" value="MBO0930161.1"/>
    <property type="molecule type" value="Genomic_DNA"/>
</dbReference>
<dbReference type="Gene3D" id="3.40.50.200">
    <property type="entry name" value="Peptidase S8/S53 domain"/>
    <property type="match status" value="1"/>
</dbReference>
<comment type="caution">
    <text evidence="3">The sequence shown here is derived from an EMBL/GenBank/DDBJ whole genome shotgun (WGS) entry which is preliminary data.</text>
</comment>
<evidence type="ECO:0000313" key="3">
    <source>
        <dbReference type="EMBL" id="MBO0930161.1"/>
    </source>
</evidence>
<evidence type="ECO:0000259" key="2">
    <source>
        <dbReference type="Pfam" id="PF00082"/>
    </source>
</evidence>
<name>A0A939JYS1_9BACT</name>
<keyword evidence="4" id="KW-1185">Reference proteome</keyword>
<protein>
    <submittedName>
        <fullName evidence="3">S8 family peptidase</fullName>
    </submittedName>
</protein>
<gene>
    <name evidence="3" type="ORF">J2I48_04105</name>
</gene>
<dbReference type="Pfam" id="PF00082">
    <property type="entry name" value="Peptidase_S8"/>
    <property type="match status" value="1"/>
</dbReference>
<reference evidence="3 4" key="1">
    <citation type="submission" date="2021-03" db="EMBL/GenBank/DDBJ databases">
        <title>Fibrella sp. HMF5036 genome sequencing and assembly.</title>
        <authorList>
            <person name="Kang H."/>
            <person name="Kim H."/>
            <person name="Bae S."/>
            <person name="Joh K."/>
        </authorList>
    </citation>
    <scope>NUCLEOTIDE SEQUENCE [LARGE SCALE GENOMIC DNA]</scope>
    <source>
        <strain evidence="3 4">HMF5036</strain>
    </source>
</reference>
<organism evidence="3 4">
    <name type="scientific">Fibrella aquatilis</name>
    <dbReference type="NCBI Taxonomy" id="2817059"/>
    <lineage>
        <taxon>Bacteria</taxon>
        <taxon>Pseudomonadati</taxon>
        <taxon>Bacteroidota</taxon>
        <taxon>Cytophagia</taxon>
        <taxon>Cytophagales</taxon>
        <taxon>Spirosomataceae</taxon>
        <taxon>Fibrella</taxon>
    </lineage>
</organism>
<evidence type="ECO:0000313" key="4">
    <source>
        <dbReference type="Proteomes" id="UP000664795"/>
    </source>
</evidence>
<dbReference type="SUPFAM" id="SSF49785">
    <property type="entry name" value="Galactose-binding domain-like"/>
    <property type="match status" value="1"/>
</dbReference>
<dbReference type="InterPro" id="IPR008979">
    <property type="entry name" value="Galactose-bd-like_sf"/>
</dbReference>
<dbReference type="Proteomes" id="UP000664795">
    <property type="component" value="Unassembled WGS sequence"/>
</dbReference>
<dbReference type="RefSeq" id="WP_207334121.1">
    <property type="nucleotide sequence ID" value="NZ_JAFMYU010000002.1"/>
</dbReference>
<dbReference type="InterPro" id="IPR036852">
    <property type="entry name" value="Peptidase_S8/S53_dom_sf"/>
</dbReference>
<dbReference type="AlphaFoldDB" id="A0A939JYS1"/>
<dbReference type="GO" id="GO:0004252">
    <property type="term" value="F:serine-type endopeptidase activity"/>
    <property type="evidence" value="ECO:0007669"/>
    <property type="project" value="InterPro"/>
</dbReference>
<sequence>MRRLYVVRLLVCLWLGGGLVPVWAQDRQARKALGNYDFSQHGLQAVRLRYPALTGAGLVVSVKEQPFDTADIDFRGRLVITPLAKSFSDHASTMATLLAGAGNTAPSSRGVARGVRLVSASYDRLAPDTLPELRRLGVSIQNHSYGVAIERFYGRDARAYDDQVAQQPTLLHVFSSGNSGAETPTGGPLPGPFMTLTGEFKQAKNTLVVGGISSRGVLEARSSRGPTIDGRIKPELVAYGDNGTSESAALVSGVAALLQQTYRDQQGQLPSSAWVKACLIAGCEDIGLPGPDHEAGFGNFDALGAVTVAANKQYQTGSVGSGATQSFTLVVPPNIARLTVALAWHDTPAATPTLRQNLDLLLDPPAGAAPIRPWVLSAALHPDSVRLPARRGTDRVNNVEQVSVQQPVPGVYRVRVVGMALPDGPQPYAVAYAIDSVLTWASPTAGAVLTTGEAQPIRWRWRGDKTVRGTLSAQTVGDTTWQPVAEDIALADQLVWWTTPNRSQRARVRLVTGVGTFVSDTFALVQSTSLRVLLNCPERAAVSWARQPGVTAWQLYKLGPLYLEPIRQITDTVAFLTPKDGLYVAVSPILAGKPTQPGFTINYQRQGVGCYVAGWLARQTVTDTVRLDLDLGTTWNLRPLVLERATGLSDFTPLQTITPTATQTTYTFTDQPPGSGATRYRVRLTTQTGETILTDEETVFNIQPSEQVVFPNPVELGQPVSVVIQAPEATGIWISPSGQRIRMAPLSGVIKQIPTTRLTIGVYLLQITDSSGKQHVTRVVVR</sequence>
<dbReference type="PANTHER" id="PTHR43399">
    <property type="entry name" value="SUBTILISIN-RELATED"/>
    <property type="match status" value="1"/>
</dbReference>
<comment type="similarity">
    <text evidence="1">Belongs to the peptidase S8 family.</text>
</comment>
<dbReference type="GO" id="GO:0006508">
    <property type="term" value="P:proteolysis"/>
    <property type="evidence" value="ECO:0007669"/>
    <property type="project" value="InterPro"/>
</dbReference>
<accession>A0A939JYS1</accession>
<dbReference type="SUPFAM" id="SSF52743">
    <property type="entry name" value="Subtilisin-like"/>
    <property type="match status" value="1"/>
</dbReference>
<dbReference type="Gene3D" id="2.60.120.380">
    <property type="match status" value="1"/>
</dbReference>
<dbReference type="InterPro" id="IPR051048">
    <property type="entry name" value="Peptidase_S8/S53_subtilisin"/>
</dbReference>
<dbReference type="InterPro" id="IPR000209">
    <property type="entry name" value="Peptidase_S8/S53_dom"/>
</dbReference>